<sequence length="535" mass="60141">MSMRRKRLVNLIMAAAFVAAISVPFVTMWFSDGKNSEERRLATFPSMEFSTHGLESFPKDLDAYVNDRFGFRNVFLSLHSYLMYKVFHLSGTQQVIAGHGDWLFISDVGSRPDIERTARFSGTELRDWKLALEQRYTWLKDQGIGYRFMVGPDKNTIYPEYLPRQVQGKGPSRLQELEGYLGETPYFINPSQSLIAHKSDGNPDLFFHTDTHWTPYGAYIGYRDLMQSIGSPHPYAYENTTFMTVAPSAQSDIGSTDMSRMIRIPVVETTYQPKKLLSPECTIHRQAQWPLGFSMPNYPTSLFATTCPGKSGTVLVFRDSYFNSVIPYFSQNYGRVVYAWTIPNSDILAKMVAQEKPELVIEERVERSMYAVPKPDLYETIDRIHHDRKFTTTERDTHRRSNEFLGADVRVVSNGGSIKFLAGGRMLASASGTQGAGGNIDAVTTTATGITYSGWAALRDGGLAAEFIVATSGNRVINVAPSQQFERRDVATHYDSDLLLRSGFSFEIPNDFTHPQVRLYAVNGNKAAPIGMPIN</sequence>
<dbReference type="Proteomes" id="UP000070255">
    <property type="component" value="Unassembled WGS sequence"/>
</dbReference>
<keyword evidence="7" id="KW-1133">Transmembrane helix</keyword>
<evidence type="ECO:0000256" key="2">
    <source>
        <dbReference type="ARBA" id="ARBA00005182"/>
    </source>
</evidence>
<keyword evidence="10" id="KW-1185">Reference proteome</keyword>
<gene>
    <name evidence="9" type="ORF">WS72_02230</name>
</gene>
<accession>A0ABR5TA10</accession>
<dbReference type="EMBL" id="LNJQ01000001">
    <property type="protein sequence ID" value="KWZ41808.1"/>
    <property type="molecule type" value="Genomic_DNA"/>
</dbReference>
<comment type="subcellular location">
    <subcellularLocation>
        <location evidence="1">Periplasm</location>
    </subcellularLocation>
</comment>
<organism evidence="9 10">
    <name type="scientific">Burkholderia savannae</name>
    <dbReference type="NCBI Taxonomy" id="1637837"/>
    <lineage>
        <taxon>Bacteria</taxon>
        <taxon>Pseudomonadati</taxon>
        <taxon>Pseudomonadota</taxon>
        <taxon>Betaproteobacteria</taxon>
        <taxon>Burkholderiales</taxon>
        <taxon>Burkholderiaceae</taxon>
        <taxon>Burkholderia</taxon>
        <taxon>pseudomallei group</taxon>
    </lineage>
</organism>
<keyword evidence="5" id="KW-0574">Periplasm</keyword>
<dbReference type="Pfam" id="PF16822">
    <property type="entry name" value="ALGX"/>
    <property type="match status" value="1"/>
</dbReference>
<evidence type="ECO:0000313" key="10">
    <source>
        <dbReference type="Proteomes" id="UP000070255"/>
    </source>
</evidence>
<evidence type="ECO:0000256" key="7">
    <source>
        <dbReference type="SAM" id="Phobius"/>
    </source>
</evidence>
<reference evidence="9 10" key="1">
    <citation type="submission" date="2015-11" db="EMBL/GenBank/DDBJ databases">
        <authorList>
            <person name="Sahl J."/>
            <person name="Wagner D."/>
            <person name="Keim P."/>
        </authorList>
    </citation>
    <scope>NUCLEOTIDE SEQUENCE [LARGE SCALE GENOMIC DNA]</scope>
    <source>
        <strain evidence="9 10">BDU18</strain>
    </source>
</reference>
<name>A0ABR5TA10_9BURK</name>
<dbReference type="InterPro" id="IPR031811">
    <property type="entry name" value="ALGX/ALGJ_SGNH-like"/>
</dbReference>
<evidence type="ECO:0000256" key="6">
    <source>
        <dbReference type="ARBA" id="ARBA00022841"/>
    </source>
</evidence>
<keyword evidence="7" id="KW-0812">Transmembrane</keyword>
<keyword evidence="7" id="KW-0472">Membrane</keyword>
<keyword evidence="6" id="KW-0016">Alginate biosynthesis</keyword>
<proteinExistence type="predicted"/>
<comment type="caution">
    <text evidence="9">The sequence shown here is derived from an EMBL/GenBank/DDBJ whole genome shotgun (WGS) entry which is preliminary data.</text>
</comment>
<evidence type="ECO:0000313" key="9">
    <source>
        <dbReference type="EMBL" id="KWZ41808.1"/>
    </source>
</evidence>
<protein>
    <recommendedName>
        <fullName evidence="8">AlgX/AlgJ SGNH hydrolase-like domain-containing protein</fullName>
    </recommendedName>
</protein>
<evidence type="ECO:0000256" key="3">
    <source>
        <dbReference type="ARBA" id="ARBA00022679"/>
    </source>
</evidence>
<feature type="transmembrane region" description="Helical" evidence="7">
    <location>
        <begin position="12"/>
        <end position="30"/>
    </location>
</feature>
<evidence type="ECO:0000256" key="4">
    <source>
        <dbReference type="ARBA" id="ARBA00022729"/>
    </source>
</evidence>
<evidence type="ECO:0000256" key="5">
    <source>
        <dbReference type="ARBA" id="ARBA00022764"/>
    </source>
</evidence>
<comment type="pathway">
    <text evidence="2">Glycan biosynthesis; alginate biosynthesis.</text>
</comment>
<keyword evidence="3" id="KW-0808">Transferase</keyword>
<evidence type="ECO:0000256" key="1">
    <source>
        <dbReference type="ARBA" id="ARBA00004418"/>
    </source>
</evidence>
<evidence type="ECO:0000259" key="8">
    <source>
        <dbReference type="Pfam" id="PF16822"/>
    </source>
</evidence>
<feature type="domain" description="AlgX/AlgJ SGNH hydrolase-like" evidence="8">
    <location>
        <begin position="95"/>
        <end position="274"/>
    </location>
</feature>
<keyword evidence="4" id="KW-0732">Signal</keyword>